<organism evidence="9 10">
    <name type="scientific">Halorarum salinum</name>
    <dbReference type="NCBI Taxonomy" id="2743089"/>
    <lineage>
        <taxon>Archaea</taxon>
        <taxon>Methanobacteriati</taxon>
        <taxon>Methanobacteriota</taxon>
        <taxon>Stenosarchaea group</taxon>
        <taxon>Halobacteria</taxon>
        <taxon>Halobacteriales</taxon>
        <taxon>Haloferacaceae</taxon>
        <taxon>Halorarum</taxon>
    </lineage>
</organism>
<dbReference type="GO" id="GO:0005948">
    <property type="term" value="C:acetolactate synthase complex"/>
    <property type="evidence" value="ECO:0007669"/>
    <property type="project" value="TreeGrafter"/>
</dbReference>
<dbReference type="PANTHER" id="PTHR18968:SF13">
    <property type="entry name" value="ACETOLACTATE SYNTHASE CATALYTIC SUBUNIT, MITOCHONDRIAL"/>
    <property type="match status" value="1"/>
</dbReference>
<dbReference type="InterPro" id="IPR045229">
    <property type="entry name" value="TPP_enz"/>
</dbReference>
<dbReference type="GO" id="GO:0009097">
    <property type="term" value="P:isoleucine biosynthetic process"/>
    <property type="evidence" value="ECO:0007669"/>
    <property type="project" value="TreeGrafter"/>
</dbReference>
<dbReference type="SUPFAM" id="SSF52518">
    <property type="entry name" value="Thiamin diphosphate-binding fold (THDP-binding)"/>
    <property type="match status" value="2"/>
</dbReference>
<dbReference type="CDD" id="cd07035">
    <property type="entry name" value="TPP_PYR_POX_like"/>
    <property type="match status" value="1"/>
</dbReference>
<dbReference type="Gene3D" id="3.40.50.1220">
    <property type="entry name" value="TPP-binding domain"/>
    <property type="match status" value="1"/>
</dbReference>
<comment type="cofactor">
    <cofactor evidence="1">
        <name>thiamine diphosphate</name>
        <dbReference type="ChEBI" id="CHEBI:58937"/>
    </cofactor>
</comment>
<dbReference type="Gene3D" id="3.40.50.970">
    <property type="match status" value="2"/>
</dbReference>
<dbReference type="Proteomes" id="UP000509626">
    <property type="component" value="Chromosome"/>
</dbReference>
<feature type="domain" description="Thiamine pyrophosphate enzyme TPP-binding" evidence="7">
    <location>
        <begin position="402"/>
        <end position="543"/>
    </location>
</feature>
<dbReference type="OrthoDB" id="6837at2157"/>
<dbReference type="Pfam" id="PF02775">
    <property type="entry name" value="TPP_enzyme_C"/>
    <property type="match status" value="1"/>
</dbReference>
<dbReference type="InterPro" id="IPR029035">
    <property type="entry name" value="DHS-like_NAD/FAD-binding_dom"/>
</dbReference>
<accession>A0A7D5L8B9</accession>
<dbReference type="GO" id="GO:0003984">
    <property type="term" value="F:acetolactate synthase activity"/>
    <property type="evidence" value="ECO:0007669"/>
    <property type="project" value="TreeGrafter"/>
</dbReference>
<protein>
    <submittedName>
        <fullName evidence="9">Thiamine pyrophosphate-binding protein</fullName>
    </submittedName>
</protein>
<dbReference type="GeneID" id="56035909"/>
<dbReference type="GO" id="GO:0044272">
    <property type="term" value="P:sulfur compound biosynthetic process"/>
    <property type="evidence" value="ECO:0007669"/>
    <property type="project" value="UniProtKB-ARBA"/>
</dbReference>
<feature type="domain" description="Thiamine pyrophosphate enzyme central" evidence="6">
    <location>
        <begin position="200"/>
        <end position="334"/>
    </location>
</feature>
<dbReference type="PROSITE" id="PS00187">
    <property type="entry name" value="TPP_ENZYMES"/>
    <property type="match status" value="1"/>
</dbReference>
<dbReference type="Pfam" id="PF02776">
    <property type="entry name" value="TPP_enzyme_N"/>
    <property type="match status" value="1"/>
</dbReference>
<dbReference type="RefSeq" id="WP_179266916.1">
    <property type="nucleotide sequence ID" value="NZ_CP058579.1"/>
</dbReference>
<dbReference type="GO" id="GO:0050660">
    <property type="term" value="F:flavin adenine dinucleotide binding"/>
    <property type="evidence" value="ECO:0007669"/>
    <property type="project" value="TreeGrafter"/>
</dbReference>
<reference evidence="9 10" key="1">
    <citation type="submission" date="2020-06" db="EMBL/GenBank/DDBJ databases">
        <title>NJ-3-1, isolated from saline soil.</title>
        <authorList>
            <person name="Cui H.L."/>
            <person name="Shi X."/>
        </authorList>
    </citation>
    <scope>NUCLEOTIDE SEQUENCE [LARGE SCALE GENOMIC DNA]</scope>
    <source>
        <strain evidence="9 10">NJ-3-1</strain>
    </source>
</reference>
<dbReference type="Pfam" id="PF00205">
    <property type="entry name" value="TPP_enzyme_M"/>
    <property type="match status" value="1"/>
</dbReference>
<evidence type="ECO:0000259" key="8">
    <source>
        <dbReference type="Pfam" id="PF02776"/>
    </source>
</evidence>
<dbReference type="GO" id="GO:0000287">
    <property type="term" value="F:magnesium ion binding"/>
    <property type="evidence" value="ECO:0007669"/>
    <property type="project" value="InterPro"/>
</dbReference>
<feature type="region of interest" description="Disordered" evidence="5">
    <location>
        <begin position="161"/>
        <end position="195"/>
    </location>
</feature>
<keyword evidence="10" id="KW-1185">Reference proteome</keyword>
<dbReference type="InterPro" id="IPR029061">
    <property type="entry name" value="THDP-binding"/>
</dbReference>
<dbReference type="InterPro" id="IPR012000">
    <property type="entry name" value="Thiamin_PyroP_enz_cen_dom"/>
</dbReference>
<gene>
    <name evidence="9" type="ORF">HUG12_00580</name>
</gene>
<evidence type="ECO:0000256" key="5">
    <source>
        <dbReference type="SAM" id="MobiDB-lite"/>
    </source>
</evidence>
<evidence type="ECO:0000256" key="1">
    <source>
        <dbReference type="ARBA" id="ARBA00001964"/>
    </source>
</evidence>
<name>A0A7D5L8B9_9EURY</name>
<dbReference type="GO" id="GO:0030976">
    <property type="term" value="F:thiamine pyrophosphate binding"/>
    <property type="evidence" value="ECO:0007669"/>
    <property type="project" value="InterPro"/>
</dbReference>
<evidence type="ECO:0000313" key="10">
    <source>
        <dbReference type="Proteomes" id="UP000509626"/>
    </source>
</evidence>
<feature type="domain" description="Thiamine pyrophosphate enzyme N-terminal TPP-binding" evidence="8">
    <location>
        <begin position="4"/>
        <end position="110"/>
    </location>
</feature>
<evidence type="ECO:0000313" key="9">
    <source>
        <dbReference type="EMBL" id="QLG60330.1"/>
    </source>
</evidence>
<evidence type="ECO:0000259" key="6">
    <source>
        <dbReference type="Pfam" id="PF00205"/>
    </source>
</evidence>
<dbReference type="InterPro" id="IPR011766">
    <property type="entry name" value="TPP_enzyme_TPP-bd"/>
</dbReference>
<evidence type="ECO:0000259" key="7">
    <source>
        <dbReference type="Pfam" id="PF02775"/>
    </source>
</evidence>
<comment type="similarity">
    <text evidence="2 4">Belongs to the TPP enzyme family.</text>
</comment>
<proteinExistence type="inferred from homology"/>
<dbReference type="InterPro" id="IPR012001">
    <property type="entry name" value="Thiamin_PyroP_enz_TPP-bd_dom"/>
</dbReference>
<evidence type="ECO:0000256" key="3">
    <source>
        <dbReference type="ARBA" id="ARBA00023052"/>
    </source>
</evidence>
<dbReference type="InterPro" id="IPR000399">
    <property type="entry name" value="TPP-bd_CS"/>
</dbReference>
<evidence type="ECO:0000256" key="2">
    <source>
        <dbReference type="ARBA" id="ARBA00007812"/>
    </source>
</evidence>
<dbReference type="AlphaFoldDB" id="A0A7D5L8B9"/>
<sequence>MSPTGAGVIVETLVRSGVDRMFGLVGSTVLEIVDEVSQDDRIDYISARHEQVAVGMATGYALATRRPTASISHVGPGAANQVFGVAAANRDNIPVISITGNEASTRISNDVNHEWPVTDVFRQFTKHSVQVHDHAVYNQVRHAVLQSITGMPGPVHVDVPRDVAESPYSPPPDDQYDRLENAASGGRASRTPACPTERAVERAVELLADAERPIVVAGNEFRWFDASEPLQTFAETFDIPVVTTQSSRGALPETHSRSLGYVANSGLAPSNAALEQADYVLAVGTRLSDQTTNDWALIDDSATLIQASVRADELDRFYSANVTMLADPASTISAITSRARKDSTIGYADVADTTRDEYEAVRREKLSPGEHGGDGIDPRLVVRAVKEHADDDFAYTTGGGSHNTYPRLLPVSDLNGRFVTANFTGMSQGFPLAMGAKLAMPDRQVMTFEGDGGFAMVLQDLETMVREDIPVKIILLNNDAFMSHAIRQSQRYGRHVGTKYGNPAFDQIAEDFGLRGISVSDDEAIDDAVADLLAEDGPALLDVHVDPDVGRQAYE</sequence>
<dbReference type="PANTHER" id="PTHR18968">
    <property type="entry name" value="THIAMINE PYROPHOSPHATE ENZYMES"/>
    <property type="match status" value="1"/>
</dbReference>
<dbReference type="KEGG" id="halu:HUG12_00580"/>
<dbReference type="EMBL" id="CP058579">
    <property type="protein sequence ID" value="QLG60330.1"/>
    <property type="molecule type" value="Genomic_DNA"/>
</dbReference>
<evidence type="ECO:0000256" key="4">
    <source>
        <dbReference type="RuleBase" id="RU362132"/>
    </source>
</evidence>
<dbReference type="SUPFAM" id="SSF52467">
    <property type="entry name" value="DHS-like NAD/FAD-binding domain"/>
    <property type="match status" value="1"/>
</dbReference>
<keyword evidence="3 4" id="KW-0786">Thiamine pyrophosphate</keyword>
<dbReference type="GO" id="GO:0009099">
    <property type="term" value="P:L-valine biosynthetic process"/>
    <property type="evidence" value="ECO:0007669"/>
    <property type="project" value="TreeGrafter"/>
</dbReference>